<dbReference type="EMBL" id="CP012748">
    <property type="protein sequence ID" value="ALL70361.1"/>
    <property type="molecule type" value="Genomic_DNA"/>
</dbReference>
<proteinExistence type="predicted"/>
<organism evidence="1 2">
    <name type="scientific">Paraburkholderia caribensis MBA4</name>
    <dbReference type="NCBI Taxonomy" id="1323664"/>
    <lineage>
        <taxon>Bacteria</taxon>
        <taxon>Pseudomonadati</taxon>
        <taxon>Pseudomonadota</taxon>
        <taxon>Betaproteobacteria</taxon>
        <taxon>Burkholderiales</taxon>
        <taxon>Burkholderiaceae</taxon>
        <taxon>Paraburkholderia</taxon>
    </lineage>
</organism>
<geneLocation type="plasmid" evidence="2"/>
<dbReference type="Proteomes" id="UP000019146">
    <property type="component" value="Plasmid unnamed"/>
</dbReference>
<dbReference type="KEGG" id="bcai:K788_0001298"/>
<evidence type="ECO:0000313" key="1">
    <source>
        <dbReference type="EMBL" id="ALL70361.1"/>
    </source>
</evidence>
<keyword evidence="1" id="KW-0614">Plasmid</keyword>
<protein>
    <submittedName>
        <fullName evidence="1">Uncharacterized protein</fullName>
    </submittedName>
</protein>
<accession>A0A0P0RN92</accession>
<name>A0A0P0RN92_9BURK</name>
<evidence type="ECO:0000313" key="2">
    <source>
        <dbReference type="Proteomes" id="UP000019146"/>
    </source>
</evidence>
<reference evidence="1 2" key="1">
    <citation type="journal article" date="2014" name="Genome Announc.">
        <title>Draft Genome Sequence of the Haloacid-Degrading Burkholderia caribensis Strain MBA4.</title>
        <authorList>
            <person name="Pan Y."/>
            <person name="Kong K.F."/>
            <person name="Tsang J.S."/>
        </authorList>
    </citation>
    <scope>NUCLEOTIDE SEQUENCE [LARGE SCALE GENOMIC DNA]</scope>
    <source>
        <strain evidence="1 2">MBA4</strain>
        <plasmid evidence="2">Plasmid</plasmid>
    </source>
</reference>
<gene>
    <name evidence="1" type="ORF">K788_0001298</name>
</gene>
<sequence>MNVAQGDRGHGVFPGFKRLNSLRKKSRRGLRGVDLSV</sequence>
<dbReference type="AlphaFoldDB" id="A0A0P0RN92"/>